<gene>
    <name evidence="2" type="primary">5</name>
    <name evidence="2" type="ORF">KLUCKY39_5</name>
</gene>
<evidence type="ECO:0000256" key="1">
    <source>
        <dbReference type="SAM" id="MobiDB-lite"/>
    </source>
</evidence>
<evidence type="ECO:0000313" key="2">
    <source>
        <dbReference type="EMBL" id="AEJ95191.1"/>
    </source>
</evidence>
<evidence type="ECO:0000313" key="3">
    <source>
        <dbReference type="Proteomes" id="UP000224021"/>
    </source>
</evidence>
<sequence>MSGGTVPPIDRPTGGRSEATMADQGFYFEVDGQRFDQRVEAMAHCDLYGYHYSAIQWVDPNAPWA</sequence>
<reference evidence="2 3" key="1">
    <citation type="journal article" date="2012" name="J. Virol.">
        <title>Complete Genome Sequences of 138 Mycobacteriophages.</title>
        <authorList>
            <consortium name="the Science Education Alliance Phage Hunters Advancing Genomics and Evolutionary Science Program"/>
            <consortium name="the KwaZulu-Natal Research Institute for Tuberculosis and HIV Mycobacterial Genetics Course Students"/>
            <consortium name="the Phage Hunters Integrating Research and Education Program"/>
            <person name="Hatfull G.F."/>
        </authorList>
    </citation>
    <scope>NUCLEOTIDE SEQUENCE [LARGE SCALE GENOMIC DNA]</scope>
    <source>
        <strain evidence="2 3">KLucky39</strain>
    </source>
</reference>
<name>G1BMX6_9CAUD</name>
<protein>
    <submittedName>
        <fullName evidence="2">Uncharacterized protein</fullName>
    </submittedName>
</protein>
<organism evidence="2 3">
    <name type="scientific">Mycobacterium phage KLucky39</name>
    <dbReference type="NCBI Taxonomy" id="1034138"/>
    <lineage>
        <taxon>Viruses</taxon>
        <taxon>Duplodnaviria</taxon>
        <taxon>Heunggongvirae</taxon>
        <taxon>Uroviricota</taxon>
        <taxon>Caudoviricetes</taxon>
        <taxon>Bclasvirinae</taxon>
        <taxon>Pegunavirus</taxon>
        <taxon>Pegunavirus suffolk</taxon>
    </lineage>
</organism>
<dbReference type="Proteomes" id="UP000224021">
    <property type="component" value="Segment"/>
</dbReference>
<feature type="region of interest" description="Disordered" evidence="1">
    <location>
        <begin position="1"/>
        <end position="20"/>
    </location>
</feature>
<proteinExistence type="predicted"/>
<accession>G1BMX6</accession>
<dbReference type="EMBL" id="JF704099">
    <property type="protein sequence ID" value="AEJ95191.1"/>
    <property type="molecule type" value="Genomic_DNA"/>
</dbReference>